<dbReference type="PROSITE" id="PS51194">
    <property type="entry name" value="HELICASE_CTER"/>
    <property type="match status" value="1"/>
</dbReference>
<evidence type="ECO:0000259" key="5">
    <source>
        <dbReference type="PROSITE" id="PS51192"/>
    </source>
</evidence>
<dbReference type="InterPro" id="IPR011545">
    <property type="entry name" value="DEAD/DEAH_box_helicase_dom"/>
</dbReference>
<dbReference type="InterPro" id="IPR001650">
    <property type="entry name" value="Helicase_C-like"/>
</dbReference>
<dbReference type="PANTHER" id="PTHR12131:SF1">
    <property type="entry name" value="ATP-DEPENDENT RNA HELICASE SUPV3L1, MITOCHONDRIAL-RELATED"/>
    <property type="match status" value="1"/>
</dbReference>
<dbReference type="PANTHER" id="PTHR12131">
    <property type="entry name" value="ATP-DEPENDENT RNA AND DNA HELICASE"/>
    <property type="match status" value="1"/>
</dbReference>
<dbReference type="Pfam" id="PF00271">
    <property type="entry name" value="Helicase_C"/>
    <property type="match status" value="1"/>
</dbReference>
<dbReference type="GO" id="GO:0016787">
    <property type="term" value="F:hydrolase activity"/>
    <property type="evidence" value="ECO:0007669"/>
    <property type="project" value="UniProtKB-KW"/>
</dbReference>
<dbReference type="InterPro" id="IPR050699">
    <property type="entry name" value="RNA-DNA_Helicase"/>
</dbReference>
<keyword evidence="2" id="KW-0378">Hydrolase</keyword>
<dbReference type="InterPro" id="IPR014001">
    <property type="entry name" value="Helicase_ATP-bd"/>
</dbReference>
<dbReference type="Gene3D" id="3.40.50.300">
    <property type="entry name" value="P-loop containing nucleotide triphosphate hydrolases"/>
    <property type="match status" value="2"/>
</dbReference>
<comment type="caution">
    <text evidence="7">The sequence shown here is derived from an EMBL/GenBank/DDBJ whole genome shotgun (WGS) entry which is preliminary data.</text>
</comment>
<keyword evidence="4" id="KW-0067">ATP-binding</keyword>
<name>A0AAQ2I2J4_9PSED</name>
<dbReference type="GO" id="GO:0005524">
    <property type="term" value="F:ATP binding"/>
    <property type="evidence" value="ECO:0007669"/>
    <property type="project" value="UniProtKB-KW"/>
</dbReference>
<keyword evidence="3 7" id="KW-0347">Helicase</keyword>
<gene>
    <name evidence="7" type="ORF">E5170_09375</name>
</gene>
<evidence type="ECO:0000256" key="3">
    <source>
        <dbReference type="ARBA" id="ARBA00022806"/>
    </source>
</evidence>
<dbReference type="SUPFAM" id="SSF52540">
    <property type="entry name" value="P-loop containing nucleoside triphosphate hydrolases"/>
    <property type="match status" value="2"/>
</dbReference>
<protein>
    <submittedName>
        <fullName evidence="7">DEAD/DEAH box helicase</fullName>
    </submittedName>
</protein>
<evidence type="ECO:0000313" key="7">
    <source>
        <dbReference type="EMBL" id="THF34462.1"/>
    </source>
</evidence>
<dbReference type="AlphaFoldDB" id="A0AAQ2I2J4"/>
<feature type="domain" description="Helicase C-terminal" evidence="6">
    <location>
        <begin position="297"/>
        <end position="479"/>
    </location>
</feature>
<proteinExistence type="predicted"/>
<dbReference type="GO" id="GO:0003676">
    <property type="term" value="F:nucleic acid binding"/>
    <property type="evidence" value="ECO:0007669"/>
    <property type="project" value="InterPro"/>
</dbReference>
<dbReference type="Proteomes" id="UP000310574">
    <property type="component" value="Unassembled WGS sequence"/>
</dbReference>
<organism evidence="7 8">
    <name type="scientific">Pseudomonas atacamensis</name>
    <dbReference type="NCBI Taxonomy" id="2565368"/>
    <lineage>
        <taxon>Bacteria</taxon>
        <taxon>Pseudomonadati</taxon>
        <taxon>Pseudomonadota</taxon>
        <taxon>Gammaproteobacteria</taxon>
        <taxon>Pseudomonadales</taxon>
        <taxon>Pseudomonadaceae</taxon>
        <taxon>Pseudomonas</taxon>
    </lineage>
</organism>
<dbReference type="InterPro" id="IPR027417">
    <property type="entry name" value="P-loop_NTPase"/>
</dbReference>
<feature type="domain" description="Helicase ATP-binding" evidence="5">
    <location>
        <begin position="109"/>
        <end position="242"/>
    </location>
</feature>
<evidence type="ECO:0000256" key="1">
    <source>
        <dbReference type="ARBA" id="ARBA00022741"/>
    </source>
</evidence>
<dbReference type="RefSeq" id="WP_136492630.1">
    <property type="nucleotide sequence ID" value="NZ_SSBS01000002.1"/>
</dbReference>
<evidence type="ECO:0000256" key="4">
    <source>
        <dbReference type="ARBA" id="ARBA00022840"/>
    </source>
</evidence>
<dbReference type="SMART" id="SM00490">
    <property type="entry name" value="HELICc"/>
    <property type="match status" value="1"/>
</dbReference>
<reference evidence="7 8" key="1">
    <citation type="submission" date="2019-04" db="EMBL/GenBank/DDBJ databases">
        <title>Draft genome sequence of Pseudomonas sp. M7D1 isolated from rhizosphere of plant the flowery desert.</title>
        <authorList>
            <person name="Poblete-Morales M."/>
            <person name="Plaza N."/>
            <person name="Corsini G."/>
            <person name="Silva E."/>
        </authorList>
    </citation>
    <scope>NUCLEOTIDE SEQUENCE [LARGE SCALE GENOMIC DNA]</scope>
    <source>
        <strain evidence="7 8">M7D1</strain>
    </source>
</reference>
<sequence>MSEVYDAAKLSLSSDGFSAFRYLSTVNALLSNPVSNGLGRDLTIRALGAREKFSDHSGILRNMVRKAGLFPYLKKEFSELSPGDRVALDIYRTPFSENFVFHSMQFRIFDLLKEGRNVVLSAPTSMGKSAIVDSLLGLGRFRRVVLVVPTVALADETRRRLQERFGDSYQIIHHSSQECRSDRVVYVLTQERVNERDDIKDIDLFVIDEFYKLAFRKLKSGPTDYNDERVIELNIALSKLLKVSKQFYLTGPFVNSIRGLTELGYDHTFISADFNTVAVDVHTFGVDANNDAGKLAMLATIAPQCDGATIIYCKSPGVAGKVARELVRLGYGHSFESEHIDWVAEEFDPEWDFTYALRNGIGLHFGGLPRALQQYTVDRFNAGDLRFLLCTSTIIEGVNTVAKNVVIYDNRNGSRGIDKFTHGNIKGRAGRMGVHFVGKVFCLEDVPEDNLNQEVDIPLGIQDADTPLNLLASAQPDHLFEFSQDRFDAAFTEETFSIDLVKKHSYFRMEQFEQLYSMVEMLEDDEFESLVFQLSPATGFLKTLAKISCRLVPKTFSTNGLQTKTPDNILAKLTSYQKAESYSAYLKSQIEYAKQRLQVDEKANLSGMLNNDLKLLSNTFGYTMPKVLGLLEDVVRLHAVKKGIHTKIDYSYVRMTFESLHLPAGLNALEEIGIPIQTLHRISALLDFPDGAGVDELAEHLRWNEQAWEFMGSVDQSFIRRALGGNSLV</sequence>
<dbReference type="GO" id="GO:0004386">
    <property type="term" value="F:helicase activity"/>
    <property type="evidence" value="ECO:0007669"/>
    <property type="project" value="UniProtKB-KW"/>
</dbReference>
<dbReference type="SMART" id="SM00487">
    <property type="entry name" value="DEXDc"/>
    <property type="match status" value="1"/>
</dbReference>
<accession>A0AAQ2I2J4</accession>
<evidence type="ECO:0000256" key="2">
    <source>
        <dbReference type="ARBA" id="ARBA00022801"/>
    </source>
</evidence>
<evidence type="ECO:0000313" key="8">
    <source>
        <dbReference type="Proteomes" id="UP000310574"/>
    </source>
</evidence>
<dbReference type="Pfam" id="PF00270">
    <property type="entry name" value="DEAD"/>
    <property type="match status" value="1"/>
</dbReference>
<dbReference type="EMBL" id="SSBS01000002">
    <property type="protein sequence ID" value="THF34462.1"/>
    <property type="molecule type" value="Genomic_DNA"/>
</dbReference>
<keyword evidence="1" id="KW-0547">Nucleotide-binding</keyword>
<evidence type="ECO:0000259" key="6">
    <source>
        <dbReference type="PROSITE" id="PS51194"/>
    </source>
</evidence>
<dbReference type="PROSITE" id="PS51192">
    <property type="entry name" value="HELICASE_ATP_BIND_1"/>
    <property type="match status" value="1"/>
</dbReference>